<gene>
    <name evidence="1" type="ORF">SAMN04488511_105165</name>
</gene>
<accession>A0A1I0T264</accession>
<keyword evidence="2" id="KW-1185">Reference proteome</keyword>
<name>A0A1I0T264_9SPHI</name>
<dbReference type="EMBL" id="FOJM01000005">
    <property type="protein sequence ID" value="SFA45810.1"/>
    <property type="molecule type" value="Genomic_DNA"/>
</dbReference>
<dbReference type="STRING" id="332999.SAMN04488511_105165"/>
<sequence length="64" mass="7872">MIFADFRPNLLIQYEGVCPNRPISYERYRLFERSETQSRNLLEKYFQIDLSIPLRFSREDDAFY</sequence>
<organism evidence="1 2">
    <name type="scientific">Pedobacter suwonensis</name>
    <dbReference type="NCBI Taxonomy" id="332999"/>
    <lineage>
        <taxon>Bacteria</taxon>
        <taxon>Pseudomonadati</taxon>
        <taxon>Bacteroidota</taxon>
        <taxon>Sphingobacteriia</taxon>
        <taxon>Sphingobacteriales</taxon>
        <taxon>Sphingobacteriaceae</taxon>
        <taxon>Pedobacter</taxon>
    </lineage>
</organism>
<proteinExistence type="predicted"/>
<dbReference type="AlphaFoldDB" id="A0A1I0T264"/>
<protein>
    <submittedName>
        <fullName evidence="1">Uncharacterized protein</fullName>
    </submittedName>
</protein>
<evidence type="ECO:0000313" key="2">
    <source>
        <dbReference type="Proteomes" id="UP000198836"/>
    </source>
</evidence>
<dbReference type="Proteomes" id="UP000198836">
    <property type="component" value="Unassembled WGS sequence"/>
</dbReference>
<evidence type="ECO:0000313" key="1">
    <source>
        <dbReference type="EMBL" id="SFA45810.1"/>
    </source>
</evidence>
<reference evidence="2" key="1">
    <citation type="submission" date="2016-10" db="EMBL/GenBank/DDBJ databases">
        <authorList>
            <person name="Varghese N."/>
            <person name="Submissions S."/>
        </authorList>
    </citation>
    <scope>NUCLEOTIDE SEQUENCE [LARGE SCALE GENOMIC DNA]</scope>
    <source>
        <strain evidence="2">DSM 18130</strain>
    </source>
</reference>